<evidence type="ECO:0000313" key="2">
    <source>
        <dbReference type="Proteomes" id="UP000015102"/>
    </source>
</evidence>
<organism evidence="1 2">
    <name type="scientific">Megaselia scalaris</name>
    <name type="common">Humpbacked fly</name>
    <name type="synonym">Phora scalaris</name>
    <dbReference type="NCBI Taxonomy" id="36166"/>
    <lineage>
        <taxon>Eukaryota</taxon>
        <taxon>Metazoa</taxon>
        <taxon>Ecdysozoa</taxon>
        <taxon>Arthropoda</taxon>
        <taxon>Hexapoda</taxon>
        <taxon>Insecta</taxon>
        <taxon>Pterygota</taxon>
        <taxon>Neoptera</taxon>
        <taxon>Endopterygota</taxon>
        <taxon>Diptera</taxon>
        <taxon>Brachycera</taxon>
        <taxon>Muscomorpha</taxon>
        <taxon>Platypezoidea</taxon>
        <taxon>Phoridae</taxon>
        <taxon>Megaseliini</taxon>
        <taxon>Megaselia</taxon>
    </lineage>
</organism>
<dbReference type="AlphaFoldDB" id="T1GC84"/>
<sequence length="60" mass="7252">MNVWYITNVIQKDQCTELVHIDSCFLKIHWIFRTYLNDLQYQKTFINRDPSNAFLISSLL</sequence>
<dbReference type="EMBL" id="CAQQ02126533">
    <property type="status" value="NOT_ANNOTATED_CDS"/>
    <property type="molecule type" value="Genomic_DNA"/>
</dbReference>
<accession>T1GC84</accession>
<evidence type="ECO:0000313" key="1">
    <source>
        <dbReference type="EnsemblMetazoa" id="MESCA000888-PA"/>
    </source>
</evidence>
<dbReference type="Proteomes" id="UP000015102">
    <property type="component" value="Unassembled WGS sequence"/>
</dbReference>
<proteinExistence type="predicted"/>
<name>T1GC84_MEGSC</name>
<reference evidence="2" key="1">
    <citation type="submission" date="2013-02" db="EMBL/GenBank/DDBJ databases">
        <authorList>
            <person name="Hughes D."/>
        </authorList>
    </citation>
    <scope>NUCLEOTIDE SEQUENCE</scope>
    <source>
        <strain>Durham</strain>
        <strain evidence="2">NC isolate 2 -- Noor lab</strain>
    </source>
</reference>
<protein>
    <submittedName>
        <fullName evidence="1">Uncharacterized protein</fullName>
    </submittedName>
</protein>
<dbReference type="HOGENOM" id="CLU_2944346_0_0_1"/>
<dbReference type="EMBL" id="CAQQ02126534">
    <property type="status" value="NOT_ANNOTATED_CDS"/>
    <property type="molecule type" value="Genomic_DNA"/>
</dbReference>
<keyword evidence="2" id="KW-1185">Reference proteome</keyword>
<dbReference type="EnsemblMetazoa" id="MESCA000888-RA">
    <property type="protein sequence ID" value="MESCA000888-PA"/>
    <property type="gene ID" value="MESCA000888"/>
</dbReference>
<reference evidence="1" key="2">
    <citation type="submission" date="2015-06" db="UniProtKB">
        <authorList>
            <consortium name="EnsemblMetazoa"/>
        </authorList>
    </citation>
    <scope>IDENTIFICATION</scope>
</reference>